<sequence length="279" mass="31331">MIDSPREVIGAVLKQLGSSYNTIDMETEVDGGREAVLSSFTQLQKQVQLFDSMNYLKSFGVGDVWVTVGWSSDVIPAAKRMSNVAVVVPKSGSSLWADLWVCLICPRLISLHCDCQSDELCRCCCFFIPTASLLSYWLHWFYALQAIPCATRFQTDKIGGRTRGPSPLIHQWFDFCLQSARSLPFRQEITAGASPLFLENPAPEVLQDRNKKKPKLESNLVRGVPPPEILEKCEFLEPLSDKAVGDYQWLMSRVQRPRGGLLGNVLQRISTVLDLKSRF</sequence>
<keyword evidence="3" id="KW-1185">Reference proteome</keyword>
<dbReference type="Proteomes" id="UP000324705">
    <property type="component" value="Chromosome 2A"/>
</dbReference>
<proteinExistence type="predicted"/>
<keyword evidence="1" id="KW-0732">Signal</keyword>
<dbReference type="Gramene" id="TRITD2Av1G251930.1">
    <property type="protein sequence ID" value="TRITD2Av1G251930.1"/>
    <property type="gene ID" value="TRITD2Av1G251930"/>
</dbReference>
<dbReference type="PANTHER" id="PTHR30222:SF17">
    <property type="entry name" value="SPERMIDINE_PUTRESCINE-BINDING PERIPLASMIC PROTEIN"/>
    <property type="match status" value="1"/>
</dbReference>
<dbReference type="EMBL" id="LT934113">
    <property type="protein sequence ID" value="VAH36107.1"/>
    <property type="molecule type" value="Genomic_DNA"/>
</dbReference>
<dbReference type="SUPFAM" id="SSF53850">
    <property type="entry name" value="Periplasmic binding protein-like II"/>
    <property type="match status" value="1"/>
</dbReference>
<reference evidence="2 3" key="1">
    <citation type="submission" date="2017-09" db="EMBL/GenBank/DDBJ databases">
        <authorList>
            <consortium name="International Durum Wheat Genome Sequencing Consortium (IDWGSC)"/>
            <person name="Milanesi L."/>
        </authorList>
    </citation>
    <scope>NUCLEOTIDE SEQUENCE [LARGE SCALE GENOMIC DNA]</scope>
    <source>
        <strain evidence="3">cv. Svevo</strain>
    </source>
</reference>
<protein>
    <submittedName>
        <fullName evidence="2">Uncharacterized protein</fullName>
    </submittedName>
</protein>
<evidence type="ECO:0000256" key="1">
    <source>
        <dbReference type="ARBA" id="ARBA00022729"/>
    </source>
</evidence>
<dbReference type="AlphaFoldDB" id="A0A9R1P3U1"/>
<dbReference type="InterPro" id="IPR006059">
    <property type="entry name" value="SBP"/>
</dbReference>
<dbReference type="PANTHER" id="PTHR30222">
    <property type="entry name" value="SPERMIDINE/PUTRESCINE-BINDING PERIPLASMIC PROTEIN"/>
    <property type="match status" value="1"/>
</dbReference>
<organism evidence="2 3">
    <name type="scientific">Triticum turgidum subsp. durum</name>
    <name type="common">Durum wheat</name>
    <name type="synonym">Triticum durum</name>
    <dbReference type="NCBI Taxonomy" id="4567"/>
    <lineage>
        <taxon>Eukaryota</taxon>
        <taxon>Viridiplantae</taxon>
        <taxon>Streptophyta</taxon>
        <taxon>Embryophyta</taxon>
        <taxon>Tracheophyta</taxon>
        <taxon>Spermatophyta</taxon>
        <taxon>Magnoliopsida</taxon>
        <taxon>Liliopsida</taxon>
        <taxon>Poales</taxon>
        <taxon>Poaceae</taxon>
        <taxon>BOP clade</taxon>
        <taxon>Pooideae</taxon>
        <taxon>Triticodae</taxon>
        <taxon>Triticeae</taxon>
        <taxon>Triticinae</taxon>
        <taxon>Triticum</taxon>
    </lineage>
</organism>
<accession>A0A9R1P3U1</accession>
<evidence type="ECO:0000313" key="3">
    <source>
        <dbReference type="Proteomes" id="UP000324705"/>
    </source>
</evidence>
<dbReference type="Pfam" id="PF13416">
    <property type="entry name" value="SBP_bac_8"/>
    <property type="match status" value="1"/>
</dbReference>
<dbReference type="Gene3D" id="3.40.190.10">
    <property type="entry name" value="Periplasmic binding protein-like II"/>
    <property type="match status" value="1"/>
</dbReference>
<name>A0A9R1P3U1_TRITD</name>
<gene>
    <name evidence="2" type="ORF">TRITD_2Av1G251930</name>
</gene>
<evidence type="ECO:0000313" key="2">
    <source>
        <dbReference type="EMBL" id="VAH36107.1"/>
    </source>
</evidence>